<dbReference type="Gene3D" id="3.30.2350.10">
    <property type="entry name" value="Pseudouridine synthase"/>
    <property type="match status" value="1"/>
</dbReference>
<feature type="domain" description="Pseudouridine synthase RsuA/RluA-like" evidence="5">
    <location>
        <begin position="71"/>
        <end position="216"/>
    </location>
</feature>
<gene>
    <name evidence="6" type="ORF">WMO66_05245</name>
</gene>
<keyword evidence="7" id="KW-1185">Reference proteome</keyword>
<organism evidence="6 7">
    <name type="scientific">Faecousia intestinalis</name>
    <dbReference type="NCBI Taxonomy" id="3133167"/>
    <lineage>
        <taxon>Bacteria</taxon>
        <taxon>Bacillati</taxon>
        <taxon>Bacillota</taxon>
        <taxon>Clostridia</taxon>
        <taxon>Eubacteriales</taxon>
        <taxon>Oscillospiraceae</taxon>
        <taxon>Faecousia</taxon>
    </lineage>
</organism>
<comment type="catalytic activity">
    <reaction evidence="1">
        <text>a uridine in RNA = a pseudouridine in RNA</text>
        <dbReference type="Rhea" id="RHEA:48348"/>
        <dbReference type="Rhea" id="RHEA-COMP:12068"/>
        <dbReference type="Rhea" id="RHEA-COMP:12069"/>
        <dbReference type="ChEBI" id="CHEBI:65314"/>
        <dbReference type="ChEBI" id="CHEBI:65315"/>
    </reaction>
</comment>
<dbReference type="InterPro" id="IPR006145">
    <property type="entry name" value="PsdUridine_synth_RsuA/RluA"/>
</dbReference>
<evidence type="ECO:0000256" key="1">
    <source>
        <dbReference type="ARBA" id="ARBA00000073"/>
    </source>
</evidence>
<evidence type="ECO:0000313" key="7">
    <source>
        <dbReference type="Proteomes" id="UP001491552"/>
    </source>
</evidence>
<keyword evidence="6" id="KW-0413">Isomerase</keyword>
<protein>
    <recommendedName>
        <fullName evidence="3">RNA pseudouridylate synthase</fullName>
    </recommendedName>
    <alternativeName>
        <fullName evidence="4">RNA-uridine isomerase</fullName>
    </alternativeName>
</protein>
<evidence type="ECO:0000259" key="5">
    <source>
        <dbReference type="Pfam" id="PF00849"/>
    </source>
</evidence>
<dbReference type="PANTHER" id="PTHR21600">
    <property type="entry name" value="MITOCHONDRIAL RNA PSEUDOURIDINE SYNTHASE"/>
    <property type="match status" value="1"/>
</dbReference>
<comment type="caution">
    <text evidence="6">The sequence shown here is derived from an EMBL/GenBank/DDBJ whole genome shotgun (WGS) entry which is preliminary data.</text>
</comment>
<dbReference type="EMBL" id="JBBMFF010000177">
    <property type="protein sequence ID" value="MEQ2510656.1"/>
    <property type="molecule type" value="Genomic_DNA"/>
</dbReference>
<dbReference type="PANTHER" id="PTHR21600:SF87">
    <property type="entry name" value="RNA PSEUDOURIDYLATE SYNTHASE DOMAIN-CONTAINING PROTEIN 1"/>
    <property type="match status" value="1"/>
</dbReference>
<dbReference type="Proteomes" id="UP001491552">
    <property type="component" value="Unassembled WGS sequence"/>
</dbReference>
<accession>A0ABV1G5G0</accession>
<dbReference type="SUPFAM" id="SSF55120">
    <property type="entry name" value="Pseudouridine synthase"/>
    <property type="match status" value="1"/>
</dbReference>
<comment type="similarity">
    <text evidence="2">Belongs to the pseudouridine synthase RluA family.</text>
</comment>
<dbReference type="GO" id="GO:0016853">
    <property type="term" value="F:isomerase activity"/>
    <property type="evidence" value="ECO:0007669"/>
    <property type="project" value="UniProtKB-KW"/>
</dbReference>
<dbReference type="InterPro" id="IPR050188">
    <property type="entry name" value="RluA_PseudoU_synthase"/>
</dbReference>
<sequence>MLSILRRELQLSSTLVRRLKYCGAYTVNGEPAHTDRPVRPGDVVRVCLDEPRPDYPAEDGPLSILYEDEALLAVDKPQGMLVHPSFSRQTGTLANRLLGYYDRTGQACAVHPVSRLDRDTFGVVLLAKNAHAHALLIAAEKHKTYHAAVRGVPQPPEGMIDVPIARLSPESLLRCVRADGQPARSAYRTLRTEHGVSLLELQPLTGRTHQLRVHCAWLGCPILGDPQYGGAESGGPGQQLCAVSIRFFHPFLKKWLEIRSKQDVSLDFPGGMVV</sequence>
<evidence type="ECO:0000256" key="3">
    <source>
        <dbReference type="ARBA" id="ARBA00031870"/>
    </source>
</evidence>
<dbReference type="RefSeq" id="WP_349135336.1">
    <property type="nucleotide sequence ID" value="NZ_JBBMFF010000177.1"/>
</dbReference>
<name>A0ABV1G5G0_9FIRM</name>
<reference evidence="6 7" key="1">
    <citation type="submission" date="2024-03" db="EMBL/GenBank/DDBJ databases">
        <title>Human intestinal bacterial collection.</title>
        <authorList>
            <person name="Pauvert C."/>
            <person name="Hitch T.C.A."/>
            <person name="Clavel T."/>
        </authorList>
    </citation>
    <scope>NUCLEOTIDE SEQUENCE [LARGE SCALE GENOMIC DNA]</scope>
    <source>
        <strain evidence="6 7">CLA-AA-H192</strain>
    </source>
</reference>
<evidence type="ECO:0000256" key="4">
    <source>
        <dbReference type="ARBA" id="ARBA00033164"/>
    </source>
</evidence>
<proteinExistence type="inferred from homology"/>
<evidence type="ECO:0000313" key="6">
    <source>
        <dbReference type="EMBL" id="MEQ2510656.1"/>
    </source>
</evidence>
<dbReference type="CDD" id="cd02869">
    <property type="entry name" value="PseudoU_synth_RluA_like"/>
    <property type="match status" value="1"/>
</dbReference>
<dbReference type="Pfam" id="PF00849">
    <property type="entry name" value="PseudoU_synth_2"/>
    <property type="match status" value="1"/>
</dbReference>
<evidence type="ECO:0000256" key="2">
    <source>
        <dbReference type="ARBA" id="ARBA00010876"/>
    </source>
</evidence>
<dbReference type="InterPro" id="IPR020103">
    <property type="entry name" value="PsdUridine_synth_cat_dom_sf"/>
</dbReference>